<dbReference type="KEGG" id="fra:Francci3_3388"/>
<dbReference type="eggNOG" id="COG0582">
    <property type="taxonomic scope" value="Bacteria"/>
</dbReference>
<feature type="region of interest" description="Disordered" evidence="4">
    <location>
        <begin position="475"/>
        <end position="508"/>
    </location>
</feature>
<sequence>MFKRCGCRDPQTGKDYGARCPKLPRSDHGSWLYIHDVPPGPNGRRRRTTGGPFETETEAEVALTGSLAELHGGGRPDDTGLTVARYLDDWLDGKASLAASTRRSYEEHVRLYLKPGLGHLRLADLRDHHIEQLYAAMRLIGRDLHGRKRSPLLVRLLEVRKDDPNHRRPLSASRLRRVHATTMSALNSAVKRKKLGVNPAEHVELPKARKPRPLVWTAPRIAAWERTGKRPSPVMVWTPQQAGAFLDFTVADRLYPLWHLIAHRALRRGEAVALGWTEIDIDDDSIYILDNLPGSVSGADDNLDLDGDEYTEPKSDAGYRTVSLDPATKNVLTTWQARQDEERAAYGKAWVDSGRMFTHPDGSRLTPNGVSQRFERLITRFATIRHEHAEHSWTVDQLAARHFMPEDAIQTALAFGPLPPIRLHDLRHTAASLTYRATKDLKVVSELLGHSSVHFTGDVYTSVFADADRAAAKAAADIVPRRHPPGQVEPDSLDDPTPPPANGPGLDL</sequence>
<dbReference type="EMBL" id="CP000249">
    <property type="protein sequence ID" value="ABD12742.1"/>
    <property type="molecule type" value="Genomic_DNA"/>
</dbReference>
<keyword evidence="9" id="KW-1185">Reference proteome</keyword>
<reference evidence="8 9" key="2">
    <citation type="journal article" date="2007" name="Genome Res.">
        <title>Genome characteristics of facultatively symbiotic Frankia sp. strains reflect host range and host plant biogeography.</title>
        <authorList>
            <person name="Normand P."/>
            <person name="Lapierre P."/>
            <person name="Tisa L.S."/>
            <person name="Gogarten J.P."/>
            <person name="Alloisio N."/>
            <person name="Bagnarol E."/>
            <person name="Bassi C.A."/>
            <person name="Berry A.M."/>
            <person name="Bickhart D.M."/>
            <person name="Choisne N."/>
            <person name="Couloux A."/>
            <person name="Cournoyer B."/>
            <person name="Cruveiller S."/>
            <person name="Daubin V."/>
            <person name="Demange N."/>
            <person name="Francino M.P."/>
            <person name="Goltsman E."/>
            <person name="Huang Y."/>
            <person name="Kopp O.R."/>
            <person name="Labarre L."/>
            <person name="Lapidus A."/>
            <person name="Lavire C."/>
            <person name="Marechal J."/>
            <person name="Martinez M."/>
            <person name="Mastronunzio J.E."/>
            <person name="Mullin B.C."/>
            <person name="Niemann J."/>
            <person name="Pujic P."/>
            <person name="Rawnsley T."/>
            <person name="Rouy Z."/>
            <person name="Schenowitz C."/>
            <person name="Sellstedt A."/>
            <person name="Tavares F."/>
            <person name="Tomkins J.P."/>
            <person name="Vallenet D."/>
            <person name="Valverde C."/>
            <person name="Wall L.G."/>
            <person name="Wang Y."/>
            <person name="Medigue C."/>
            <person name="Benson D.R."/>
        </authorList>
    </citation>
    <scope>NUCLEOTIDE SEQUENCE [LARGE SCALE GENOMIC DNA]</scope>
    <source>
        <strain evidence="8">CcI3</strain>
        <strain evidence="9">DSM 45818 / CECT 9043 / CcI3</strain>
    </source>
</reference>
<feature type="domain" description="Core-binding (CB)" evidence="6">
    <location>
        <begin position="81"/>
        <end position="190"/>
    </location>
</feature>
<evidence type="ECO:0000256" key="2">
    <source>
        <dbReference type="ARBA" id="ARBA00023172"/>
    </source>
</evidence>
<proteinExistence type="predicted"/>
<dbReference type="GO" id="GO:0003677">
    <property type="term" value="F:DNA binding"/>
    <property type="evidence" value="ECO:0007669"/>
    <property type="project" value="UniProtKB-UniRule"/>
</dbReference>
<dbReference type="KEGG" id="fra:Francci3_3350"/>
<dbReference type="InterPro" id="IPR011010">
    <property type="entry name" value="DNA_brk_join_enz"/>
</dbReference>
<dbReference type="InterPro" id="IPR050090">
    <property type="entry name" value="Tyrosine_recombinase_XerCD"/>
</dbReference>
<dbReference type="Gene3D" id="1.10.150.130">
    <property type="match status" value="1"/>
</dbReference>
<dbReference type="Proteomes" id="UP000001937">
    <property type="component" value="Chromosome"/>
</dbReference>
<protein>
    <submittedName>
        <fullName evidence="8">Phage integrase</fullName>
    </submittedName>
</protein>
<evidence type="ECO:0000313" key="9">
    <source>
        <dbReference type="Proteomes" id="UP000001937"/>
    </source>
</evidence>
<name>Q2J7K0_FRACC</name>
<reference evidence="8" key="1">
    <citation type="submission" date="2006-01" db="EMBL/GenBank/DDBJ databases">
        <authorList>
            <consortium name="US DOE Joint Genome Institute"/>
            <person name="Copeland A."/>
            <person name="Lucas S."/>
            <person name="Lapidus A."/>
            <person name="Barry K."/>
            <person name="Detter J.C."/>
            <person name="Glavina T."/>
            <person name="Hammon N."/>
            <person name="Israni S."/>
            <person name="Pitluck S."/>
            <person name="Goltsman E."/>
            <person name="Martinez M."/>
            <person name="Schmutz J."/>
            <person name="Larimer F."/>
            <person name="Land M."/>
            <person name="Kyrpides N."/>
            <person name="Lykidis A."/>
            <person name="Francino P."/>
            <person name="Benson D.R."/>
            <person name="Huang Y."/>
            <person name="Mastronunzio J."/>
            <person name="Bickhart D."/>
            <person name="Niemann J."/>
            <person name="Rawnsley T."/>
            <person name="Tisa L.S."/>
            <person name="Richardson P."/>
        </authorList>
    </citation>
    <scope>NUCLEOTIDE SEQUENCE</scope>
    <source>
        <strain evidence="8">CcI3</strain>
    </source>
</reference>
<dbReference type="InterPro" id="IPR010998">
    <property type="entry name" value="Integrase_recombinase_N"/>
</dbReference>
<keyword evidence="2" id="KW-0233">DNA recombination</keyword>
<dbReference type="PROSITE" id="PS51900">
    <property type="entry name" value="CB"/>
    <property type="match status" value="1"/>
</dbReference>
<gene>
    <name evidence="7" type="ordered locus">Francci3_3350</name>
    <name evidence="8" type="ordered locus">Francci3_3388</name>
</gene>
<dbReference type="InterPro" id="IPR044068">
    <property type="entry name" value="CB"/>
</dbReference>
<dbReference type="Pfam" id="PF00589">
    <property type="entry name" value="Phage_integrase"/>
    <property type="match status" value="1"/>
</dbReference>
<keyword evidence="1 3" id="KW-0238">DNA-binding</keyword>
<dbReference type="HOGENOM" id="CLU_027562_17_1_11"/>
<accession>Q2J7K0</accession>
<evidence type="ECO:0000256" key="3">
    <source>
        <dbReference type="PROSITE-ProRule" id="PRU01248"/>
    </source>
</evidence>
<dbReference type="InterPro" id="IPR013762">
    <property type="entry name" value="Integrase-like_cat_sf"/>
</dbReference>
<dbReference type="InterPro" id="IPR002104">
    <property type="entry name" value="Integrase_catalytic"/>
</dbReference>
<dbReference type="PANTHER" id="PTHR30349:SF91">
    <property type="entry name" value="INTA PROTEIN"/>
    <property type="match status" value="1"/>
</dbReference>
<evidence type="ECO:0000256" key="4">
    <source>
        <dbReference type="SAM" id="MobiDB-lite"/>
    </source>
</evidence>
<evidence type="ECO:0000259" key="6">
    <source>
        <dbReference type="PROSITE" id="PS51900"/>
    </source>
</evidence>
<feature type="domain" description="Tyr recombinase" evidence="5">
    <location>
        <begin position="232"/>
        <end position="473"/>
    </location>
</feature>
<evidence type="ECO:0000313" key="8">
    <source>
        <dbReference type="EMBL" id="ABD12742.1"/>
    </source>
</evidence>
<dbReference type="EMBL" id="CP000249">
    <property type="protein sequence ID" value="ABD12707.1"/>
    <property type="molecule type" value="Genomic_DNA"/>
</dbReference>
<dbReference type="SUPFAM" id="SSF56349">
    <property type="entry name" value="DNA breaking-rejoining enzymes"/>
    <property type="match status" value="1"/>
</dbReference>
<evidence type="ECO:0000256" key="1">
    <source>
        <dbReference type="ARBA" id="ARBA00023125"/>
    </source>
</evidence>
<dbReference type="GO" id="GO:0006310">
    <property type="term" value="P:DNA recombination"/>
    <property type="evidence" value="ECO:0007669"/>
    <property type="project" value="UniProtKB-KW"/>
</dbReference>
<dbReference type="AlphaFoldDB" id="Q2J7K0"/>
<organism evidence="8 9">
    <name type="scientific">Frankia casuarinae (strain DSM 45818 / CECT 9043 / HFP020203 / CcI3)</name>
    <dbReference type="NCBI Taxonomy" id="106370"/>
    <lineage>
        <taxon>Bacteria</taxon>
        <taxon>Bacillati</taxon>
        <taxon>Actinomycetota</taxon>
        <taxon>Actinomycetes</taxon>
        <taxon>Frankiales</taxon>
        <taxon>Frankiaceae</taxon>
        <taxon>Frankia</taxon>
    </lineage>
</organism>
<evidence type="ECO:0000313" key="7">
    <source>
        <dbReference type="EMBL" id="ABD12707.1"/>
    </source>
</evidence>
<dbReference type="PANTHER" id="PTHR30349">
    <property type="entry name" value="PHAGE INTEGRASE-RELATED"/>
    <property type="match status" value="1"/>
</dbReference>
<evidence type="ECO:0000259" key="5">
    <source>
        <dbReference type="PROSITE" id="PS51898"/>
    </source>
</evidence>
<dbReference type="PROSITE" id="PS51898">
    <property type="entry name" value="TYR_RECOMBINASE"/>
    <property type="match status" value="1"/>
</dbReference>
<dbReference type="STRING" id="106370.Francci3_3350"/>
<dbReference type="GO" id="GO:0015074">
    <property type="term" value="P:DNA integration"/>
    <property type="evidence" value="ECO:0007669"/>
    <property type="project" value="InterPro"/>
</dbReference>
<dbReference type="Gene3D" id="1.10.443.10">
    <property type="entry name" value="Intergrase catalytic core"/>
    <property type="match status" value="1"/>
</dbReference>